<evidence type="ECO:0000313" key="2">
    <source>
        <dbReference type="EMBL" id="GFP97079.1"/>
    </source>
</evidence>
<dbReference type="AlphaFoldDB" id="A0A830CDB4"/>
<comment type="caution">
    <text evidence="2">The sequence shown here is derived from an EMBL/GenBank/DDBJ whole genome shotgun (WGS) entry which is preliminary data.</text>
</comment>
<evidence type="ECO:0000256" key="1">
    <source>
        <dbReference type="SAM" id="SignalP"/>
    </source>
</evidence>
<feature type="chain" id="PRO_5033035749" evidence="1">
    <location>
        <begin position="25"/>
        <end position="85"/>
    </location>
</feature>
<proteinExistence type="predicted"/>
<reference evidence="2" key="1">
    <citation type="submission" date="2020-07" db="EMBL/GenBank/DDBJ databases">
        <title>Ethylene signaling mediates host invasion by parasitic plants.</title>
        <authorList>
            <person name="Yoshida S."/>
        </authorList>
    </citation>
    <scope>NUCLEOTIDE SEQUENCE</scope>
    <source>
        <strain evidence="2">Okayama</strain>
    </source>
</reference>
<evidence type="ECO:0000313" key="3">
    <source>
        <dbReference type="Proteomes" id="UP000653305"/>
    </source>
</evidence>
<keyword evidence="3" id="KW-1185">Reference proteome</keyword>
<dbReference type="Proteomes" id="UP000653305">
    <property type="component" value="Unassembled WGS sequence"/>
</dbReference>
<keyword evidence="1" id="KW-0732">Signal</keyword>
<accession>A0A830CDB4</accession>
<dbReference type="EMBL" id="BMAC01000473">
    <property type="protein sequence ID" value="GFP97079.1"/>
    <property type="molecule type" value="Genomic_DNA"/>
</dbReference>
<organism evidence="2 3">
    <name type="scientific">Phtheirospermum japonicum</name>
    <dbReference type="NCBI Taxonomy" id="374723"/>
    <lineage>
        <taxon>Eukaryota</taxon>
        <taxon>Viridiplantae</taxon>
        <taxon>Streptophyta</taxon>
        <taxon>Embryophyta</taxon>
        <taxon>Tracheophyta</taxon>
        <taxon>Spermatophyta</taxon>
        <taxon>Magnoliopsida</taxon>
        <taxon>eudicotyledons</taxon>
        <taxon>Gunneridae</taxon>
        <taxon>Pentapetalae</taxon>
        <taxon>asterids</taxon>
        <taxon>lamiids</taxon>
        <taxon>Lamiales</taxon>
        <taxon>Orobanchaceae</taxon>
        <taxon>Orobanchaceae incertae sedis</taxon>
        <taxon>Phtheirospermum</taxon>
    </lineage>
</organism>
<sequence>MARKWAIMLVVLVCCVELMQQTEGQSSIGQCMITCSQTAISCATDCGISRGGSGALSCYQGCGASDIACLVSCIGTQVLPQPKCG</sequence>
<gene>
    <name evidence="2" type="ORF">PHJA_001852000</name>
</gene>
<name>A0A830CDB4_9LAMI</name>
<protein>
    <submittedName>
        <fullName evidence="2">Uncharacterized protein</fullName>
    </submittedName>
</protein>
<feature type="signal peptide" evidence="1">
    <location>
        <begin position="1"/>
        <end position="24"/>
    </location>
</feature>
<dbReference type="OrthoDB" id="911627at2759"/>